<evidence type="ECO:0000313" key="2">
    <source>
        <dbReference type="Proteomes" id="UP000057820"/>
    </source>
</evidence>
<dbReference type="RefSeq" id="WP_060589858.1">
    <property type="nucleotide sequence ID" value="NZ_CP031418.1"/>
</dbReference>
<dbReference type="EMBL" id="LN868938">
    <property type="protein sequence ID" value="CRY73579.1"/>
    <property type="molecule type" value="Genomic_DNA"/>
</dbReference>
<dbReference type="AlphaFoldDB" id="A0A0H5NE29"/>
<gene>
    <name evidence="1" type="ORF">ERS450000_00209</name>
</gene>
<organism evidence="1 2">
    <name type="scientific">Nocardia farcinica</name>
    <dbReference type="NCBI Taxonomy" id="37329"/>
    <lineage>
        <taxon>Bacteria</taxon>
        <taxon>Bacillati</taxon>
        <taxon>Actinomycetota</taxon>
        <taxon>Actinomycetes</taxon>
        <taxon>Mycobacteriales</taxon>
        <taxon>Nocardiaceae</taxon>
        <taxon>Nocardia</taxon>
    </lineage>
</organism>
<sequence length="150" mass="16421">MSTHRDPGQYWWVGVDTDRLLSLTGWIGDTPEGQAAFLLLYPHAMDAAARMRKLAEVLELAPGPTSPPPDTHQVDAVIDGDRLTLRLPGLQVSIPIHADYAAAAARGWGVLVIGQDGWDGRWSGIDTYLSRRGFTRIHHGRIVIHPGDPT</sequence>
<dbReference type="KEGG" id="nfr:ERS450000_00209"/>
<accession>A0A0H5NE29</accession>
<dbReference type="Proteomes" id="UP000057820">
    <property type="component" value="Chromosome 1"/>
</dbReference>
<reference evidence="2" key="1">
    <citation type="submission" date="2015-03" db="EMBL/GenBank/DDBJ databases">
        <authorList>
            <consortium name="Pathogen Informatics"/>
        </authorList>
    </citation>
    <scope>NUCLEOTIDE SEQUENCE [LARGE SCALE GENOMIC DNA]</scope>
    <source>
        <strain evidence="2">NCTC11134</strain>
    </source>
</reference>
<proteinExistence type="predicted"/>
<evidence type="ECO:0000313" key="1">
    <source>
        <dbReference type="EMBL" id="CRY73579.1"/>
    </source>
</evidence>
<protein>
    <submittedName>
        <fullName evidence="1">Uncharacterized protein</fullName>
    </submittedName>
</protein>
<name>A0A0H5NE29_NOCFR</name>